<evidence type="ECO:0000256" key="1">
    <source>
        <dbReference type="SAM" id="Phobius"/>
    </source>
</evidence>
<keyword evidence="3" id="KW-1185">Reference proteome</keyword>
<dbReference type="EMBL" id="FNQJ01000001">
    <property type="protein sequence ID" value="SDZ75180.1"/>
    <property type="molecule type" value="Genomic_DNA"/>
</dbReference>
<dbReference type="AlphaFoldDB" id="A0A1H3VK83"/>
<name>A0A1H3VK83_9BURK</name>
<reference evidence="3" key="1">
    <citation type="submission" date="2016-10" db="EMBL/GenBank/DDBJ databases">
        <authorList>
            <person name="Varghese N."/>
            <person name="Submissions S."/>
        </authorList>
    </citation>
    <scope>NUCLEOTIDE SEQUENCE [LARGE SCALE GENOMIC DNA]</scope>
    <source>
        <strain evidence="3">DSM 25157</strain>
    </source>
</reference>
<dbReference type="Proteomes" id="UP000199002">
    <property type="component" value="Unassembled WGS sequence"/>
</dbReference>
<gene>
    <name evidence="2" type="ORF">SAMN05421875_101222</name>
</gene>
<dbReference type="STRING" id="592050.SAMN05421875_101222"/>
<organism evidence="2 3">
    <name type="scientific">Acidovorax soli</name>
    <dbReference type="NCBI Taxonomy" id="592050"/>
    <lineage>
        <taxon>Bacteria</taxon>
        <taxon>Pseudomonadati</taxon>
        <taxon>Pseudomonadota</taxon>
        <taxon>Betaproteobacteria</taxon>
        <taxon>Burkholderiales</taxon>
        <taxon>Comamonadaceae</taxon>
        <taxon>Acidovorax</taxon>
    </lineage>
</organism>
<evidence type="ECO:0000313" key="3">
    <source>
        <dbReference type="Proteomes" id="UP000199002"/>
    </source>
</evidence>
<sequence>MAGASTALPGLIEDLAFGLAAVLSVAARVVFGVLRSAAAGRHWAPVHRIFPRQLTLEPWTKNTPFTAATWCALPLTP</sequence>
<keyword evidence="1" id="KW-0472">Membrane</keyword>
<evidence type="ECO:0000313" key="2">
    <source>
        <dbReference type="EMBL" id="SDZ75180.1"/>
    </source>
</evidence>
<proteinExistence type="predicted"/>
<keyword evidence="1" id="KW-1133">Transmembrane helix</keyword>
<accession>A0A1H3VK83</accession>
<feature type="transmembrane region" description="Helical" evidence="1">
    <location>
        <begin position="15"/>
        <end position="34"/>
    </location>
</feature>
<protein>
    <submittedName>
        <fullName evidence="2">Uncharacterized protein</fullName>
    </submittedName>
</protein>
<keyword evidence="1" id="KW-0812">Transmembrane</keyword>